<gene>
    <name evidence="3" type="primary">SPO16_2</name>
    <name evidence="3" type="ORF">GRS66_010841</name>
</gene>
<keyword evidence="4" id="KW-1185">Reference proteome</keyword>
<dbReference type="EMBL" id="CP049012">
    <property type="protein sequence ID" value="QID88134.1"/>
    <property type="molecule type" value="Genomic_DNA"/>
</dbReference>
<organism evidence="3 4">
    <name type="scientific">Saccharomyces pastorianus</name>
    <name type="common">Lager yeast</name>
    <name type="synonym">Saccharomyces cerevisiae x Saccharomyces eubayanus</name>
    <dbReference type="NCBI Taxonomy" id="27292"/>
    <lineage>
        <taxon>Eukaryota</taxon>
        <taxon>Fungi</taxon>
        <taxon>Dikarya</taxon>
        <taxon>Ascomycota</taxon>
        <taxon>Saccharomycotina</taxon>
        <taxon>Saccharomycetes</taxon>
        <taxon>Saccharomycetales</taxon>
        <taxon>Saccharomycetaceae</taxon>
        <taxon>Saccharomyces</taxon>
    </lineage>
</organism>
<feature type="domain" description="Spo16 protein C-terminal" evidence="2">
    <location>
        <begin position="156"/>
        <end position="196"/>
    </location>
</feature>
<dbReference type="Pfam" id="PF19225">
    <property type="entry name" value="Spo16_N"/>
    <property type="match status" value="1"/>
</dbReference>
<reference evidence="3 4" key="1">
    <citation type="journal article" date="2019" name="BMC Genomics">
        <title>Chromosome level assembly and comparative genome analysis confirm lager-brewing yeasts originated from a single hybridization.</title>
        <authorList>
            <person name="Salazar A.N."/>
            <person name="Gorter de Vries A.R."/>
            <person name="van den Broek M."/>
            <person name="Brouwers N."/>
            <person name="de la Torre Cortes P."/>
            <person name="Kuijpers N.G.A."/>
            <person name="Daran J.G."/>
            <person name="Abeel T."/>
        </authorList>
    </citation>
    <scope>NUCLEOTIDE SEQUENCE [LARGE SCALE GENOMIC DNA]</scope>
    <source>
        <strain evidence="3 4">CBS 1483</strain>
    </source>
</reference>
<evidence type="ECO:0000259" key="1">
    <source>
        <dbReference type="Pfam" id="PF19225"/>
    </source>
</evidence>
<dbReference type="InterPro" id="IPR048323">
    <property type="entry name" value="Spo16_C"/>
</dbReference>
<dbReference type="Pfam" id="PF21698">
    <property type="entry name" value="Spo16_C"/>
    <property type="match status" value="1"/>
</dbReference>
<proteinExistence type="predicted"/>
<dbReference type="OrthoDB" id="4042759at2759"/>
<protein>
    <submittedName>
        <fullName evidence="3">Sporulation protein</fullName>
    </submittedName>
</protein>
<sequence length="200" mass="23736">MDNSEFLWKVLRIQELRNVNEHFLVNCITVDTSRLVSQVDKLLKAGDNGVDFIVQQLQLLIKDVYRQLRRSQGMVPEPSLAVNLNFTILKFSVAYWDILLQRSLDLMPEVPRRDVQYFITEVTSVERIRYVETNQNFKTFKNHQGLVRDSVEMDEFIDYETLIKQIIFDLFRRNGVQEQDFEALLLRFHDLESLMIAFNE</sequence>
<dbReference type="InterPro" id="IPR043637">
    <property type="entry name" value="Spo16_N"/>
</dbReference>
<dbReference type="Proteomes" id="UP000501346">
    <property type="component" value="Chromosome SeXV-SeVIII"/>
</dbReference>
<dbReference type="GO" id="GO:0010520">
    <property type="term" value="P:regulation of reciprocal meiotic recombination"/>
    <property type="evidence" value="ECO:0007669"/>
    <property type="project" value="InterPro"/>
</dbReference>
<feature type="domain" description="Spo16 protein N-terminal" evidence="1">
    <location>
        <begin position="25"/>
        <end position="144"/>
    </location>
</feature>
<evidence type="ECO:0000259" key="2">
    <source>
        <dbReference type="Pfam" id="PF21698"/>
    </source>
</evidence>
<dbReference type="AlphaFoldDB" id="A0A6C1EHW4"/>
<dbReference type="GO" id="GO:0000217">
    <property type="term" value="F:DNA secondary structure binding"/>
    <property type="evidence" value="ECO:0007669"/>
    <property type="project" value="InterPro"/>
</dbReference>
<evidence type="ECO:0000313" key="4">
    <source>
        <dbReference type="Proteomes" id="UP000501346"/>
    </source>
</evidence>
<dbReference type="GO" id="GO:0007130">
    <property type="term" value="P:synaptonemal complex assembly"/>
    <property type="evidence" value="ECO:0007669"/>
    <property type="project" value="InterPro"/>
</dbReference>
<evidence type="ECO:0000313" key="3">
    <source>
        <dbReference type="EMBL" id="QID88134.1"/>
    </source>
</evidence>
<accession>A0A6C1EHW4</accession>
<name>A0A6C1EHW4_SACPS</name>